<comment type="caution">
    <text evidence="8">The sequence shown here is derived from an EMBL/GenBank/DDBJ whole genome shotgun (WGS) entry which is preliminary data.</text>
</comment>
<dbReference type="SUPFAM" id="SSF52833">
    <property type="entry name" value="Thioredoxin-like"/>
    <property type="match status" value="1"/>
</dbReference>
<evidence type="ECO:0000256" key="5">
    <source>
        <dbReference type="ARBA" id="ARBA00023284"/>
    </source>
</evidence>
<evidence type="ECO:0000256" key="2">
    <source>
        <dbReference type="ARBA" id="ARBA00022748"/>
    </source>
</evidence>
<dbReference type="InterPro" id="IPR013766">
    <property type="entry name" value="Thioredoxin_domain"/>
</dbReference>
<feature type="compositionally biased region" description="Low complexity" evidence="6">
    <location>
        <begin position="1"/>
        <end position="20"/>
    </location>
</feature>
<dbReference type="PROSITE" id="PS51352">
    <property type="entry name" value="THIOREDOXIN_2"/>
    <property type="match status" value="1"/>
</dbReference>
<dbReference type="PANTHER" id="PTHR42852:SF6">
    <property type="entry name" value="THIOL:DISULFIDE INTERCHANGE PROTEIN DSBE"/>
    <property type="match status" value="1"/>
</dbReference>
<feature type="domain" description="Thioredoxin" evidence="7">
    <location>
        <begin position="74"/>
        <end position="218"/>
    </location>
</feature>
<dbReference type="InterPro" id="IPR050553">
    <property type="entry name" value="Thioredoxin_ResA/DsbE_sf"/>
</dbReference>
<dbReference type="RefSeq" id="WP_274040489.1">
    <property type="nucleotide sequence ID" value="NZ_JANCPR020000016.1"/>
</dbReference>
<proteinExistence type="predicted"/>
<evidence type="ECO:0000313" key="8">
    <source>
        <dbReference type="EMBL" id="MDJ1133824.1"/>
    </source>
</evidence>
<keyword evidence="5" id="KW-0676">Redox-active center</keyword>
<dbReference type="Proteomes" id="UP001214441">
    <property type="component" value="Unassembled WGS sequence"/>
</dbReference>
<accession>A0ABT6ZYD9</accession>
<evidence type="ECO:0000256" key="1">
    <source>
        <dbReference type="ARBA" id="ARBA00004196"/>
    </source>
</evidence>
<dbReference type="InterPro" id="IPR036249">
    <property type="entry name" value="Thioredoxin-like_sf"/>
</dbReference>
<evidence type="ECO:0000313" key="9">
    <source>
        <dbReference type="Proteomes" id="UP001214441"/>
    </source>
</evidence>
<organism evidence="8 9">
    <name type="scientific">Streptomyces iconiensis</name>
    <dbReference type="NCBI Taxonomy" id="1384038"/>
    <lineage>
        <taxon>Bacteria</taxon>
        <taxon>Bacillati</taxon>
        <taxon>Actinomycetota</taxon>
        <taxon>Actinomycetes</taxon>
        <taxon>Kitasatosporales</taxon>
        <taxon>Streptomycetaceae</taxon>
        <taxon>Streptomyces</taxon>
    </lineage>
</organism>
<keyword evidence="3" id="KW-0812">Transmembrane</keyword>
<sequence>MSQIRANSSGRAAHRGGASRAGRRGGSRRRLTLLAAGAAVGALLLSACGGEEAGSASGDTKFVKGTGEITKVSAAKRTSVPDLSGPSVDGKDLKLSDYRGKIVVLNVWGSWCSPCRAEAPNLAKVARDTEGKDVQFVGINTRDLDKANAKAFERNYDIDYPSFYDPSGKLILKFPKNTLSPQAIPSTLILDREGKVAVRALKELSEKELRDALDPLIAAK</sequence>
<dbReference type="InterPro" id="IPR000866">
    <property type="entry name" value="AhpC/TSA"/>
</dbReference>
<keyword evidence="4" id="KW-1015">Disulfide bond</keyword>
<gene>
    <name evidence="8" type="ORF">NMN56_017990</name>
</gene>
<evidence type="ECO:0000256" key="4">
    <source>
        <dbReference type="ARBA" id="ARBA00023157"/>
    </source>
</evidence>
<evidence type="ECO:0000256" key="6">
    <source>
        <dbReference type="SAM" id="MobiDB-lite"/>
    </source>
</evidence>
<dbReference type="PANTHER" id="PTHR42852">
    <property type="entry name" value="THIOL:DISULFIDE INTERCHANGE PROTEIN DSBE"/>
    <property type="match status" value="1"/>
</dbReference>
<dbReference type="Pfam" id="PF00578">
    <property type="entry name" value="AhpC-TSA"/>
    <property type="match status" value="1"/>
</dbReference>
<dbReference type="CDD" id="cd02966">
    <property type="entry name" value="TlpA_like_family"/>
    <property type="match status" value="1"/>
</dbReference>
<comment type="subcellular location">
    <subcellularLocation>
        <location evidence="1">Cell envelope</location>
    </subcellularLocation>
</comment>
<dbReference type="EMBL" id="JANCPR020000016">
    <property type="protein sequence ID" value="MDJ1133824.1"/>
    <property type="molecule type" value="Genomic_DNA"/>
</dbReference>
<evidence type="ECO:0000259" key="7">
    <source>
        <dbReference type="PROSITE" id="PS51352"/>
    </source>
</evidence>
<protein>
    <submittedName>
        <fullName evidence="8">TlpA disulfide reductase family protein</fullName>
    </submittedName>
</protein>
<keyword evidence="2" id="KW-0201">Cytochrome c-type biogenesis</keyword>
<keyword evidence="9" id="KW-1185">Reference proteome</keyword>
<reference evidence="8 9" key="1">
    <citation type="submission" date="2023-05" db="EMBL/GenBank/DDBJ databases">
        <title>Streptantibioticus silvisoli sp. nov., acidotolerant actinomycetes 1 from pine litter.</title>
        <authorList>
            <person name="Swiecimska M."/>
            <person name="Golinska P."/>
            <person name="Sangal V."/>
            <person name="Wachnowicz B."/>
            <person name="Goodfellow M."/>
        </authorList>
    </citation>
    <scope>NUCLEOTIDE SEQUENCE [LARGE SCALE GENOMIC DNA]</scope>
    <source>
        <strain evidence="8 9">DSM 42109</strain>
    </source>
</reference>
<dbReference type="Gene3D" id="3.40.30.10">
    <property type="entry name" value="Glutaredoxin"/>
    <property type="match status" value="1"/>
</dbReference>
<name>A0ABT6ZYD9_9ACTN</name>
<feature type="region of interest" description="Disordered" evidence="6">
    <location>
        <begin position="1"/>
        <end position="26"/>
    </location>
</feature>
<keyword evidence="3" id="KW-0735">Signal-anchor</keyword>
<evidence type="ECO:0000256" key="3">
    <source>
        <dbReference type="ARBA" id="ARBA00022968"/>
    </source>
</evidence>